<evidence type="ECO:0000313" key="7">
    <source>
        <dbReference type="WBParaSite" id="Gr19_v10_g1528.t1"/>
    </source>
</evidence>
<evidence type="ECO:0000313" key="6">
    <source>
        <dbReference type="Proteomes" id="UP000887572"/>
    </source>
</evidence>
<organism evidence="6 7">
    <name type="scientific">Globodera rostochiensis</name>
    <name type="common">Golden nematode worm</name>
    <name type="synonym">Heterodera rostochiensis</name>
    <dbReference type="NCBI Taxonomy" id="31243"/>
    <lineage>
        <taxon>Eukaryota</taxon>
        <taxon>Metazoa</taxon>
        <taxon>Ecdysozoa</taxon>
        <taxon>Nematoda</taxon>
        <taxon>Chromadorea</taxon>
        <taxon>Rhabditida</taxon>
        <taxon>Tylenchina</taxon>
        <taxon>Tylenchomorpha</taxon>
        <taxon>Tylenchoidea</taxon>
        <taxon>Heteroderidae</taxon>
        <taxon>Heteroderinae</taxon>
        <taxon>Globodera</taxon>
    </lineage>
</organism>
<keyword evidence="4" id="KW-1133">Transmembrane helix</keyword>
<keyword evidence="4" id="KW-0812">Transmembrane</keyword>
<protein>
    <submittedName>
        <fullName evidence="7">Golgin subfamily A member 7/ERF4 domain-containing protein</fullName>
    </submittedName>
</protein>
<evidence type="ECO:0000256" key="3">
    <source>
        <dbReference type="SAM" id="MobiDB-lite"/>
    </source>
</evidence>
<comment type="subcellular location">
    <subcellularLocation>
        <location evidence="1">Membrane</location>
    </subcellularLocation>
</comment>
<dbReference type="PANTHER" id="PTHR13005:SF4">
    <property type="entry name" value="CYSTEINE-RICH HYDROPHOBIC PROTEIN"/>
    <property type="match status" value="1"/>
</dbReference>
<proteinExistence type="predicted"/>
<evidence type="ECO:0000256" key="4">
    <source>
        <dbReference type="SAM" id="Phobius"/>
    </source>
</evidence>
<feature type="region of interest" description="Disordered" evidence="3">
    <location>
        <begin position="1"/>
        <end position="21"/>
    </location>
</feature>
<keyword evidence="2 4" id="KW-0472">Membrane</keyword>
<feature type="domain" description="Golgin subfamily A member 7/ERF4" evidence="5">
    <location>
        <begin position="44"/>
        <end position="133"/>
    </location>
</feature>
<dbReference type="Proteomes" id="UP000887572">
    <property type="component" value="Unplaced"/>
</dbReference>
<accession>A0A914H8V3</accession>
<feature type="transmembrane region" description="Helical" evidence="4">
    <location>
        <begin position="84"/>
        <end position="104"/>
    </location>
</feature>
<reference evidence="7" key="1">
    <citation type="submission" date="2022-11" db="UniProtKB">
        <authorList>
            <consortium name="WormBaseParasite"/>
        </authorList>
    </citation>
    <scope>IDENTIFICATION</scope>
</reference>
<dbReference type="GO" id="GO:0016020">
    <property type="term" value="C:membrane"/>
    <property type="evidence" value="ECO:0007669"/>
    <property type="project" value="UniProtKB-SubCell"/>
</dbReference>
<name>A0A914H8V3_GLORO</name>
<evidence type="ECO:0000256" key="1">
    <source>
        <dbReference type="ARBA" id="ARBA00004370"/>
    </source>
</evidence>
<evidence type="ECO:0000256" key="2">
    <source>
        <dbReference type="ARBA" id="ARBA00023136"/>
    </source>
</evidence>
<dbReference type="InterPro" id="IPR019383">
    <property type="entry name" value="Golgin_A_7/ERF4"/>
</dbReference>
<dbReference type="PANTHER" id="PTHR13005">
    <property type="entry name" value="CYSTEINE-RICH HYDROPHOBIC DOMAIN PROTEIN BRAIN X-LINKED PROTEIN"/>
    <property type="match status" value="1"/>
</dbReference>
<evidence type="ECO:0000259" key="5">
    <source>
        <dbReference type="Pfam" id="PF10256"/>
    </source>
</evidence>
<feature type="compositionally biased region" description="Acidic residues" evidence="3">
    <location>
        <begin position="1"/>
        <end position="15"/>
    </location>
</feature>
<dbReference type="WBParaSite" id="Gr19_v10_g1528.t1">
    <property type="protein sequence ID" value="Gr19_v10_g1528.t1"/>
    <property type="gene ID" value="Gr19_v10_g1528"/>
</dbReference>
<sequence>MEDEIERMESDEDLDNLPKQNWTSTPEPIVIRGVGHLTMFGLNSRFCTEFPSSLTGKLAPEEFHDTMRRVNYVLQRNVSRNMRWLICGLLFCCCSFGISLWPVVCLNRRTVSALEKTLDRENQQLYNKLGLHWKLARLPVEPSNRLTEYIQSEPKTAELVFRTEQMVTTFSVQRIV</sequence>
<keyword evidence="6" id="KW-1185">Reference proteome</keyword>
<dbReference type="InterPro" id="IPR039735">
    <property type="entry name" value="CHIC1/2"/>
</dbReference>
<dbReference type="Pfam" id="PF10256">
    <property type="entry name" value="Erf4"/>
    <property type="match status" value="1"/>
</dbReference>
<dbReference type="AlphaFoldDB" id="A0A914H8V3"/>